<evidence type="ECO:0000313" key="3">
    <source>
        <dbReference type="Proteomes" id="UP000029867"/>
    </source>
</evidence>
<evidence type="ECO:0000256" key="1">
    <source>
        <dbReference type="SAM" id="Phobius"/>
    </source>
</evidence>
<dbReference type="Proteomes" id="UP000029867">
    <property type="component" value="Unassembled WGS sequence"/>
</dbReference>
<accession>A0A099NP22</accession>
<proteinExistence type="predicted"/>
<comment type="caution">
    <text evidence="2">The sequence shown here is derived from an EMBL/GenBank/DDBJ whole genome shotgun (WGS) entry which is preliminary data.</text>
</comment>
<protein>
    <submittedName>
        <fullName evidence="2">Uncharacterized protein</fullName>
    </submittedName>
</protein>
<keyword evidence="1" id="KW-0472">Membrane</keyword>
<keyword evidence="1" id="KW-0812">Transmembrane</keyword>
<dbReference type="AlphaFoldDB" id="A0A099NP22"/>
<dbReference type="HOGENOM" id="CLU_2171430_0_0_1"/>
<reference evidence="3" key="1">
    <citation type="journal article" date="2014" name="Microb. Cell Fact.">
        <title>Exploiting Issatchenkia orientalis SD108 for succinic acid production.</title>
        <authorList>
            <person name="Xiao H."/>
            <person name="Shao Z."/>
            <person name="Jiang Y."/>
            <person name="Dole S."/>
            <person name="Zhao H."/>
        </authorList>
    </citation>
    <scope>NUCLEOTIDE SEQUENCE [LARGE SCALE GENOMIC DNA]</scope>
    <source>
        <strain evidence="3">SD108</strain>
    </source>
</reference>
<feature type="transmembrane region" description="Helical" evidence="1">
    <location>
        <begin position="34"/>
        <end position="60"/>
    </location>
</feature>
<keyword evidence="1" id="KW-1133">Transmembrane helix</keyword>
<organism evidence="2 3">
    <name type="scientific">Pichia kudriavzevii</name>
    <name type="common">Yeast</name>
    <name type="synonym">Issatchenkia orientalis</name>
    <dbReference type="NCBI Taxonomy" id="4909"/>
    <lineage>
        <taxon>Eukaryota</taxon>
        <taxon>Fungi</taxon>
        <taxon>Dikarya</taxon>
        <taxon>Ascomycota</taxon>
        <taxon>Saccharomycotina</taxon>
        <taxon>Pichiomycetes</taxon>
        <taxon>Pichiales</taxon>
        <taxon>Pichiaceae</taxon>
        <taxon>Pichia</taxon>
    </lineage>
</organism>
<evidence type="ECO:0000313" key="2">
    <source>
        <dbReference type="EMBL" id="KGK34533.1"/>
    </source>
</evidence>
<sequence length="110" mass="11284">MVDLVEIPYEWAHLAVQASHVVHSNLVPSLNEDVTATVVVVAAAAAAVVVVVVVLAMVVAEVDVIAVVLMEETVVVAVGEAVVDVVRKLVSGHSAAGLKACYTASFGEPV</sequence>
<dbReference type="EMBL" id="JQFK01001544">
    <property type="protein sequence ID" value="KGK34533.1"/>
    <property type="molecule type" value="Genomic_DNA"/>
</dbReference>
<name>A0A099NP22_PICKU</name>
<gene>
    <name evidence="2" type="ORF">JL09_g6319</name>
</gene>